<dbReference type="SMART" id="SM00516">
    <property type="entry name" value="SEC14"/>
    <property type="match status" value="1"/>
</dbReference>
<organism evidence="2 3">
    <name type="scientific">Porphyra umbilicalis</name>
    <name type="common">Purple laver</name>
    <name type="synonym">Red alga</name>
    <dbReference type="NCBI Taxonomy" id="2786"/>
    <lineage>
        <taxon>Eukaryota</taxon>
        <taxon>Rhodophyta</taxon>
        <taxon>Bangiophyceae</taxon>
        <taxon>Bangiales</taxon>
        <taxon>Bangiaceae</taxon>
        <taxon>Porphyra</taxon>
    </lineage>
</organism>
<dbReference type="Pfam" id="PF00650">
    <property type="entry name" value="CRAL_TRIO"/>
    <property type="match status" value="1"/>
</dbReference>
<dbReference type="EMBL" id="KV918820">
    <property type="protein sequence ID" value="OSX78148.1"/>
    <property type="molecule type" value="Genomic_DNA"/>
</dbReference>
<dbReference type="InterPro" id="IPR001251">
    <property type="entry name" value="CRAL-TRIO_dom"/>
</dbReference>
<dbReference type="SUPFAM" id="SSF52087">
    <property type="entry name" value="CRAL/TRIO domain"/>
    <property type="match status" value="1"/>
</dbReference>
<keyword evidence="3" id="KW-1185">Reference proteome</keyword>
<dbReference type="PANTHER" id="PTHR10174:SF208">
    <property type="entry name" value="CRAL-TRIO DOMAIN-CONTAINING PROTEIN DDB_G0278031"/>
    <property type="match status" value="1"/>
</dbReference>
<dbReference type="CDD" id="cd00170">
    <property type="entry name" value="SEC14"/>
    <property type="match status" value="1"/>
</dbReference>
<accession>A0A1X6PBB3</accession>
<gene>
    <name evidence="2" type="ORF">BU14_0120s0031</name>
</gene>
<dbReference type="GO" id="GO:0016020">
    <property type="term" value="C:membrane"/>
    <property type="evidence" value="ECO:0007669"/>
    <property type="project" value="TreeGrafter"/>
</dbReference>
<dbReference type="PANTHER" id="PTHR10174">
    <property type="entry name" value="ALPHA-TOCOPHEROL TRANSFER PROTEIN-RELATED"/>
    <property type="match status" value="1"/>
</dbReference>
<feature type="domain" description="CRAL-TRIO" evidence="1">
    <location>
        <begin position="141"/>
        <end position="304"/>
    </location>
</feature>
<dbReference type="PRINTS" id="PR00180">
    <property type="entry name" value="CRETINALDHBP"/>
</dbReference>
<dbReference type="AlphaFoldDB" id="A0A1X6PBB3"/>
<evidence type="ECO:0000313" key="3">
    <source>
        <dbReference type="Proteomes" id="UP000218209"/>
    </source>
</evidence>
<proteinExistence type="predicted"/>
<dbReference type="Proteomes" id="UP000218209">
    <property type="component" value="Unassembled WGS sequence"/>
</dbReference>
<dbReference type="PROSITE" id="PS50191">
    <property type="entry name" value="CRAL_TRIO"/>
    <property type="match status" value="1"/>
</dbReference>
<sequence length="324" mass="34282">MEEMPLPTEADLRAEAAALAPPPSWQVRSWEEFHETLEGRVSGLKALRCTARAEAYRLSQGGRQSKGLPTPAACVGVAGPTAAAAAAAAALMTMADRDAPFLLAFLRHAKFDTAAACARLRKFAAFLAANPWTLAPSATAVDRVYGPAGPIDLLPRPATGGERVFALIAKRINGMTSTDLAYINRATFWALVGMLRTPGGQLGGMCFLDDMDGLGFGILKLIGSDQNRVGWQMLQTVLPVRLRGLHVLRQPAFFSLMWLIAKAVMSRKVRDRLQVYGNDTVALVQALGADAVPVSCGGAAVVGPDATVAAVFSGIADTPWLDAP</sequence>
<evidence type="ECO:0000259" key="1">
    <source>
        <dbReference type="PROSITE" id="PS50191"/>
    </source>
</evidence>
<evidence type="ECO:0000313" key="2">
    <source>
        <dbReference type="EMBL" id="OSX78148.1"/>
    </source>
</evidence>
<dbReference type="Gene3D" id="3.40.525.10">
    <property type="entry name" value="CRAL-TRIO lipid binding domain"/>
    <property type="match status" value="1"/>
</dbReference>
<dbReference type="SUPFAM" id="SSF46938">
    <property type="entry name" value="CRAL/TRIO N-terminal domain"/>
    <property type="match status" value="1"/>
</dbReference>
<protein>
    <recommendedName>
        <fullName evidence="1">CRAL-TRIO domain-containing protein</fullName>
    </recommendedName>
</protein>
<dbReference type="InterPro" id="IPR036273">
    <property type="entry name" value="CRAL/TRIO_N_dom_sf"/>
</dbReference>
<dbReference type="OrthoDB" id="6427088at2759"/>
<name>A0A1X6PBB3_PORUM</name>
<reference evidence="2 3" key="1">
    <citation type="submission" date="2017-03" db="EMBL/GenBank/DDBJ databases">
        <title>WGS assembly of Porphyra umbilicalis.</title>
        <authorList>
            <person name="Brawley S.H."/>
            <person name="Blouin N.A."/>
            <person name="Ficko-Blean E."/>
            <person name="Wheeler G.L."/>
            <person name="Lohr M."/>
            <person name="Goodson H.V."/>
            <person name="Jenkins J.W."/>
            <person name="Blaby-Haas C.E."/>
            <person name="Helliwell K.E."/>
            <person name="Chan C."/>
            <person name="Marriage T."/>
            <person name="Bhattacharya D."/>
            <person name="Klein A.S."/>
            <person name="Badis Y."/>
            <person name="Brodie J."/>
            <person name="Cao Y."/>
            <person name="Collen J."/>
            <person name="Dittami S.M."/>
            <person name="Gachon C.M."/>
            <person name="Green B.R."/>
            <person name="Karpowicz S."/>
            <person name="Kim J.W."/>
            <person name="Kudahl U."/>
            <person name="Lin S."/>
            <person name="Michel G."/>
            <person name="Mittag M."/>
            <person name="Olson B.J."/>
            <person name="Pangilinan J."/>
            <person name="Peng Y."/>
            <person name="Qiu H."/>
            <person name="Shu S."/>
            <person name="Singer J.T."/>
            <person name="Smith A.G."/>
            <person name="Sprecher B.N."/>
            <person name="Wagner V."/>
            <person name="Wang W."/>
            <person name="Wang Z.-Y."/>
            <person name="Yan J."/>
            <person name="Yarish C."/>
            <person name="Zoeuner-Riek S."/>
            <person name="Zhuang Y."/>
            <person name="Zou Y."/>
            <person name="Lindquist E.A."/>
            <person name="Grimwood J."/>
            <person name="Barry K."/>
            <person name="Rokhsar D.S."/>
            <person name="Schmutz J."/>
            <person name="Stiller J.W."/>
            <person name="Grossman A.R."/>
            <person name="Prochnik S.E."/>
        </authorList>
    </citation>
    <scope>NUCLEOTIDE SEQUENCE [LARGE SCALE GENOMIC DNA]</scope>
    <source>
        <strain evidence="2">4086291</strain>
    </source>
</reference>
<dbReference type="InterPro" id="IPR036865">
    <property type="entry name" value="CRAL-TRIO_dom_sf"/>
</dbReference>
<dbReference type="GO" id="GO:1902936">
    <property type="term" value="F:phosphatidylinositol bisphosphate binding"/>
    <property type="evidence" value="ECO:0007669"/>
    <property type="project" value="TreeGrafter"/>
</dbReference>